<comment type="subcellular location">
    <subcellularLocation>
        <location evidence="2">Membrane</location>
        <topology evidence="2">Single-pass membrane protein</topology>
    </subcellularLocation>
</comment>
<evidence type="ECO:0000313" key="17">
    <source>
        <dbReference type="EMBL" id="GAA0145674.1"/>
    </source>
</evidence>
<dbReference type="GO" id="GO:0061630">
    <property type="term" value="F:ubiquitin protein ligase activity"/>
    <property type="evidence" value="ECO:0007669"/>
    <property type="project" value="UniProtKB-EC"/>
</dbReference>
<comment type="pathway">
    <text evidence="3">Protein modification; protein ubiquitination.</text>
</comment>
<evidence type="ECO:0000256" key="9">
    <source>
        <dbReference type="ARBA" id="ARBA00022786"/>
    </source>
</evidence>
<evidence type="ECO:0000256" key="7">
    <source>
        <dbReference type="ARBA" id="ARBA00022723"/>
    </source>
</evidence>
<sequence length="140" mass="16046">MMFILNFMVSSFLSVVVVLYNSAVHGGADEIHVEKLNYNDDEDGNNEIMQCAICLHEVSEGEKYKILPKCNHAYHVSCIDSWLQINPSCPICRSEVRVKCFSKKCRLKFFVSFFSSLFEGFFKLFLGLSTDSLEDGHYFC</sequence>
<dbReference type="PROSITE" id="PS50089">
    <property type="entry name" value="ZF_RING_2"/>
    <property type="match status" value="1"/>
</dbReference>
<dbReference type="SUPFAM" id="SSF57850">
    <property type="entry name" value="RING/U-box"/>
    <property type="match status" value="1"/>
</dbReference>
<dbReference type="GO" id="GO:0008270">
    <property type="term" value="F:zinc ion binding"/>
    <property type="evidence" value="ECO:0007669"/>
    <property type="project" value="UniProtKB-KW"/>
</dbReference>
<reference evidence="17 18" key="1">
    <citation type="submission" date="2024-01" db="EMBL/GenBank/DDBJ databases">
        <title>The complete chloroplast genome sequence of Lithospermum erythrorhizon: insights into the phylogenetic relationship among Boraginaceae species and the maternal lineages of purple gromwells.</title>
        <authorList>
            <person name="Okada T."/>
            <person name="Watanabe K."/>
        </authorList>
    </citation>
    <scope>NUCLEOTIDE SEQUENCE [LARGE SCALE GENOMIC DNA]</scope>
</reference>
<evidence type="ECO:0000256" key="3">
    <source>
        <dbReference type="ARBA" id="ARBA00004906"/>
    </source>
</evidence>
<keyword evidence="12" id="KW-0472">Membrane</keyword>
<accession>A0AAV3P258</accession>
<gene>
    <name evidence="17" type="ORF">LIER_05814</name>
</gene>
<evidence type="ECO:0000256" key="15">
    <source>
        <dbReference type="SAM" id="SignalP"/>
    </source>
</evidence>
<protein>
    <recommendedName>
        <fullName evidence="4">RING-type E3 ubiquitin transferase</fullName>
        <ecNumber evidence="4">2.3.2.27</ecNumber>
    </recommendedName>
</protein>
<comment type="similarity">
    <text evidence="13">Belongs to the RING-type zinc finger family. ATL subfamily.</text>
</comment>
<dbReference type="InterPro" id="IPR001841">
    <property type="entry name" value="Znf_RING"/>
</dbReference>
<comment type="caution">
    <text evidence="17">The sequence shown here is derived from an EMBL/GenBank/DDBJ whole genome shotgun (WGS) entry which is preliminary data.</text>
</comment>
<evidence type="ECO:0000256" key="1">
    <source>
        <dbReference type="ARBA" id="ARBA00000900"/>
    </source>
</evidence>
<dbReference type="Pfam" id="PF13639">
    <property type="entry name" value="zf-RING_2"/>
    <property type="match status" value="1"/>
</dbReference>
<evidence type="ECO:0000259" key="16">
    <source>
        <dbReference type="PROSITE" id="PS50089"/>
    </source>
</evidence>
<dbReference type="PANTHER" id="PTHR46913:SF1">
    <property type="entry name" value="RING-H2 FINGER PROTEIN ATL16"/>
    <property type="match status" value="1"/>
</dbReference>
<keyword evidence="9" id="KW-0833">Ubl conjugation pathway</keyword>
<comment type="catalytic activity">
    <reaction evidence="1">
        <text>S-ubiquitinyl-[E2 ubiquitin-conjugating enzyme]-L-cysteine + [acceptor protein]-L-lysine = [E2 ubiquitin-conjugating enzyme]-L-cysteine + N(6)-ubiquitinyl-[acceptor protein]-L-lysine.</text>
        <dbReference type="EC" id="2.3.2.27"/>
    </reaction>
</comment>
<dbReference type="InterPro" id="IPR013083">
    <property type="entry name" value="Znf_RING/FYVE/PHD"/>
</dbReference>
<dbReference type="PANTHER" id="PTHR46913">
    <property type="entry name" value="RING-H2 FINGER PROTEIN ATL16"/>
    <property type="match status" value="1"/>
</dbReference>
<dbReference type="AlphaFoldDB" id="A0AAV3P258"/>
<dbReference type="Gene3D" id="3.30.40.10">
    <property type="entry name" value="Zinc/RING finger domain, C3HC4 (zinc finger)"/>
    <property type="match status" value="1"/>
</dbReference>
<dbReference type="GO" id="GO:0016567">
    <property type="term" value="P:protein ubiquitination"/>
    <property type="evidence" value="ECO:0007669"/>
    <property type="project" value="InterPro"/>
</dbReference>
<organism evidence="17 18">
    <name type="scientific">Lithospermum erythrorhizon</name>
    <name type="common">Purple gromwell</name>
    <name type="synonym">Lithospermum officinale var. erythrorhizon</name>
    <dbReference type="NCBI Taxonomy" id="34254"/>
    <lineage>
        <taxon>Eukaryota</taxon>
        <taxon>Viridiplantae</taxon>
        <taxon>Streptophyta</taxon>
        <taxon>Embryophyta</taxon>
        <taxon>Tracheophyta</taxon>
        <taxon>Spermatophyta</taxon>
        <taxon>Magnoliopsida</taxon>
        <taxon>eudicotyledons</taxon>
        <taxon>Gunneridae</taxon>
        <taxon>Pentapetalae</taxon>
        <taxon>asterids</taxon>
        <taxon>lamiids</taxon>
        <taxon>Boraginales</taxon>
        <taxon>Boraginaceae</taxon>
        <taxon>Boraginoideae</taxon>
        <taxon>Lithospermeae</taxon>
        <taxon>Lithospermum</taxon>
    </lineage>
</organism>
<dbReference type="EC" id="2.3.2.27" evidence="4"/>
<dbReference type="Proteomes" id="UP001454036">
    <property type="component" value="Unassembled WGS sequence"/>
</dbReference>
<keyword evidence="6" id="KW-0812">Transmembrane</keyword>
<keyword evidence="18" id="KW-1185">Reference proteome</keyword>
<proteinExistence type="inferred from homology"/>
<feature type="signal peptide" evidence="15">
    <location>
        <begin position="1"/>
        <end position="28"/>
    </location>
</feature>
<evidence type="ECO:0000256" key="11">
    <source>
        <dbReference type="ARBA" id="ARBA00022989"/>
    </source>
</evidence>
<dbReference type="InterPro" id="IPR044600">
    <property type="entry name" value="ATL1/ATL16-like"/>
</dbReference>
<evidence type="ECO:0000256" key="13">
    <source>
        <dbReference type="ARBA" id="ARBA00024209"/>
    </source>
</evidence>
<evidence type="ECO:0000256" key="10">
    <source>
        <dbReference type="ARBA" id="ARBA00022833"/>
    </source>
</evidence>
<keyword evidence="15" id="KW-0732">Signal</keyword>
<evidence type="ECO:0000256" key="2">
    <source>
        <dbReference type="ARBA" id="ARBA00004167"/>
    </source>
</evidence>
<keyword evidence="8 14" id="KW-0863">Zinc-finger</keyword>
<dbReference type="EMBL" id="BAABME010000816">
    <property type="protein sequence ID" value="GAA0145674.1"/>
    <property type="molecule type" value="Genomic_DNA"/>
</dbReference>
<dbReference type="GO" id="GO:0016020">
    <property type="term" value="C:membrane"/>
    <property type="evidence" value="ECO:0007669"/>
    <property type="project" value="UniProtKB-SubCell"/>
</dbReference>
<feature type="domain" description="RING-type" evidence="16">
    <location>
        <begin position="51"/>
        <end position="93"/>
    </location>
</feature>
<name>A0AAV3P258_LITER</name>
<evidence type="ECO:0000256" key="12">
    <source>
        <dbReference type="ARBA" id="ARBA00023136"/>
    </source>
</evidence>
<dbReference type="SMART" id="SM00184">
    <property type="entry name" value="RING"/>
    <property type="match status" value="1"/>
</dbReference>
<feature type="chain" id="PRO_5043349000" description="RING-type E3 ubiquitin transferase" evidence="15">
    <location>
        <begin position="29"/>
        <end position="140"/>
    </location>
</feature>
<evidence type="ECO:0000256" key="5">
    <source>
        <dbReference type="ARBA" id="ARBA00022679"/>
    </source>
</evidence>
<evidence type="ECO:0000256" key="6">
    <source>
        <dbReference type="ARBA" id="ARBA00022692"/>
    </source>
</evidence>
<keyword evidence="7" id="KW-0479">Metal-binding</keyword>
<evidence type="ECO:0000256" key="14">
    <source>
        <dbReference type="PROSITE-ProRule" id="PRU00175"/>
    </source>
</evidence>
<evidence type="ECO:0000313" key="18">
    <source>
        <dbReference type="Proteomes" id="UP001454036"/>
    </source>
</evidence>
<keyword evidence="5" id="KW-0808">Transferase</keyword>
<keyword evidence="10" id="KW-0862">Zinc</keyword>
<evidence type="ECO:0000256" key="8">
    <source>
        <dbReference type="ARBA" id="ARBA00022771"/>
    </source>
</evidence>
<evidence type="ECO:0000256" key="4">
    <source>
        <dbReference type="ARBA" id="ARBA00012483"/>
    </source>
</evidence>
<keyword evidence="11" id="KW-1133">Transmembrane helix</keyword>